<protein>
    <submittedName>
        <fullName evidence="1">Uncharacterized protein</fullName>
    </submittedName>
</protein>
<reference evidence="1" key="1">
    <citation type="submission" date="2022-04" db="EMBL/GenBank/DDBJ databases">
        <title>Chromosome-scale genome assembly of Holotrichia oblita Faldermann.</title>
        <authorList>
            <person name="Rongchong L."/>
        </authorList>
    </citation>
    <scope>NUCLEOTIDE SEQUENCE</scope>
    <source>
        <strain evidence="1">81SQS9</strain>
    </source>
</reference>
<proteinExistence type="predicted"/>
<organism evidence="1 2">
    <name type="scientific">Holotrichia oblita</name>
    <name type="common">Chafer beetle</name>
    <dbReference type="NCBI Taxonomy" id="644536"/>
    <lineage>
        <taxon>Eukaryota</taxon>
        <taxon>Metazoa</taxon>
        <taxon>Ecdysozoa</taxon>
        <taxon>Arthropoda</taxon>
        <taxon>Hexapoda</taxon>
        <taxon>Insecta</taxon>
        <taxon>Pterygota</taxon>
        <taxon>Neoptera</taxon>
        <taxon>Endopterygota</taxon>
        <taxon>Coleoptera</taxon>
        <taxon>Polyphaga</taxon>
        <taxon>Scarabaeiformia</taxon>
        <taxon>Scarabaeidae</taxon>
        <taxon>Melolonthinae</taxon>
        <taxon>Holotrichia</taxon>
    </lineage>
</organism>
<dbReference type="Proteomes" id="UP001056778">
    <property type="component" value="Chromosome 5"/>
</dbReference>
<gene>
    <name evidence="1" type="ORF">MML48_5g00003257</name>
</gene>
<accession>A0ACB9T606</accession>
<dbReference type="EMBL" id="CM043019">
    <property type="protein sequence ID" value="KAI4462238.1"/>
    <property type="molecule type" value="Genomic_DNA"/>
</dbReference>
<keyword evidence="2" id="KW-1185">Reference proteome</keyword>
<sequence length="139" mass="16373">MLNEDRDREVQLIKKQFLCCVPVKDISWNNFFTNATWNRQGALVANTVELDVVRRYPIKISYQVAFLKHLINRLEKLTDSDINDDVYDAFGRLMSLVDREKCYKHYNFDFCCRNRNIILEENPNIISEGTTGLCSWQVS</sequence>
<evidence type="ECO:0000313" key="2">
    <source>
        <dbReference type="Proteomes" id="UP001056778"/>
    </source>
</evidence>
<comment type="caution">
    <text evidence="1">The sequence shown here is derived from an EMBL/GenBank/DDBJ whole genome shotgun (WGS) entry which is preliminary data.</text>
</comment>
<evidence type="ECO:0000313" key="1">
    <source>
        <dbReference type="EMBL" id="KAI4462238.1"/>
    </source>
</evidence>
<name>A0ACB9T606_HOLOL</name>